<reference evidence="5 6" key="1">
    <citation type="submission" date="2020-12" db="EMBL/GenBank/DDBJ databases">
        <authorList>
            <person name="Shan Y."/>
        </authorList>
    </citation>
    <scope>NUCLEOTIDE SEQUENCE [LARGE SCALE GENOMIC DNA]</scope>
    <source>
        <strain evidence="6">csc3.9</strain>
    </source>
</reference>
<organism evidence="5 6">
    <name type="scientific">Spongiibacter nanhainus</name>
    <dbReference type="NCBI Taxonomy" id="2794344"/>
    <lineage>
        <taxon>Bacteria</taxon>
        <taxon>Pseudomonadati</taxon>
        <taxon>Pseudomonadota</taxon>
        <taxon>Gammaproteobacteria</taxon>
        <taxon>Cellvibrionales</taxon>
        <taxon>Spongiibacteraceae</taxon>
        <taxon>Spongiibacter</taxon>
    </lineage>
</organism>
<protein>
    <recommendedName>
        <fullName evidence="4">Photosynthesis system II assembly factor Ycf48/Hcf136-like domain-containing protein</fullName>
    </recommendedName>
</protein>
<dbReference type="InterPro" id="IPR028203">
    <property type="entry name" value="PSII_CF48-like_dom"/>
</dbReference>
<dbReference type="RefSeq" id="WP_198569445.1">
    <property type="nucleotide sequence ID" value="NZ_CP066167.1"/>
</dbReference>
<dbReference type="KEGG" id="snan:I6N98_16635"/>
<dbReference type="PANTHER" id="PTHR47199:SF2">
    <property type="entry name" value="PHOTOSYSTEM II STABILITY_ASSEMBLY FACTOR HCF136, CHLOROPLASTIC"/>
    <property type="match status" value="1"/>
</dbReference>
<dbReference type="EMBL" id="CP066167">
    <property type="protein sequence ID" value="QQD17946.1"/>
    <property type="molecule type" value="Genomic_DNA"/>
</dbReference>
<evidence type="ECO:0000256" key="3">
    <source>
        <dbReference type="SAM" id="SignalP"/>
    </source>
</evidence>
<evidence type="ECO:0000259" key="4">
    <source>
        <dbReference type="Pfam" id="PF14870"/>
    </source>
</evidence>
<gene>
    <name evidence="5" type="ORF">I6N98_16635</name>
</gene>
<dbReference type="AlphaFoldDB" id="A0A7T4UPS5"/>
<dbReference type="SUPFAM" id="SSF110296">
    <property type="entry name" value="Oligoxyloglucan reducing end-specific cellobiohydrolase"/>
    <property type="match status" value="1"/>
</dbReference>
<dbReference type="Gene3D" id="2.130.10.10">
    <property type="entry name" value="YVTN repeat-like/Quinoprotein amine dehydrogenase"/>
    <property type="match status" value="1"/>
</dbReference>
<dbReference type="Pfam" id="PF14870">
    <property type="entry name" value="PSII_BNR"/>
    <property type="match status" value="1"/>
</dbReference>
<keyword evidence="3" id="KW-0732">Signal</keyword>
<dbReference type="Proteomes" id="UP000596063">
    <property type="component" value="Chromosome"/>
</dbReference>
<evidence type="ECO:0000313" key="6">
    <source>
        <dbReference type="Proteomes" id="UP000596063"/>
    </source>
</evidence>
<accession>A0A7T4UPS5</accession>
<dbReference type="PANTHER" id="PTHR47199">
    <property type="entry name" value="PHOTOSYSTEM II STABILITY/ASSEMBLY FACTOR HCF136, CHLOROPLASTIC"/>
    <property type="match status" value="1"/>
</dbReference>
<feature type="signal peptide" evidence="3">
    <location>
        <begin position="1"/>
        <end position="20"/>
    </location>
</feature>
<keyword evidence="1" id="KW-0602">Photosynthesis</keyword>
<dbReference type="GO" id="GO:0015979">
    <property type="term" value="P:photosynthesis"/>
    <property type="evidence" value="ECO:0007669"/>
    <property type="project" value="UniProtKB-KW"/>
</dbReference>
<evidence type="ECO:0000256" key="1">
    <source>
        <dbReference type="ARBA" id="ARBA00022531"/>
    </source>
</evidence>
<proteinExistence type="predicted"/>
<keyword evidence="6" id="KW-1185">Reference proteome</keyword>
<dbReference type="GO" id="GO:0009523">
    <property type="term" value="C:photosystem II"/>
    <property type="evidence" value="ECO:0007669"/>
    <property type="project" value="UniProtKB-KW"/>
</dbReference>
<evidence type="ECO:0000256" key="2">
    <source>
        <dbReference type="ARBA" id="ARBA00023276"/>
    </source>
</evidence>
<feature type="domain" description="Photosynthesis system II assembly factor Ycf48/Hcf136-like" evidence="4">
    <location>
        <begin position="160"/>
        <end position="243"/>
    </location>
</feature>
<sequence>MLARLICLVSGLALSTECLASTPLDVQTSAMGTPHSATFSLTEYGSDLVGVGAGGQVFVKRDGKEAWDTIQLPAEQRALLDVAKVGQSVVAVGQEGLIYTSKDAKDWSSIESGSQARLFGISGNDEGLAVAVGAFGAVLRSTDSGRSWEPVPMDWMALLNEPYEPHIYDVHVDASGRTTIVGEFGMVAQSPDGAADWSLLRKDEASLFAIAYSASGSDIYAVGQAGELIHSSDSGDNWQRIETGTESILLNVSVDAEGNALVSGLRDCLWYSRADQRLQKVDSPVLSEKWYSAATVTQDKRFYLAGQAGHIVSLSK</sequence>
<dbReference type="InterPro" id="IPR015943">
    <property type="entry name" value="WD40/YVTN_repeat-like_dom_sf"/>
</dbReference>
<name>A0A7T4UPS5_9GAMM</name>
<keyword evidence="2" id="KW-0604">Photosystem II</keyword>
<feature type="chain" id="PRO_5032614894" description="Photosynthesis system II assembly factor Ycf48/Hcf136-like domain-containing protein" evidence="3">
    <location>
        <begin position="21"/>
        <end position="316"/>
    </location>
</feature>
<evidence type="ECO:0000313" key="5">
    <source>
        <dbReference type="EMBL" id="QQD17946.1"/>
    </source>
</evidence>